<evidence type="ECO:0000313" key="4">
    <source>
        <dbReference type="Proteomes" id="UP001604277"/>
    </source>
</evidence>
<keyword evidence="4" id="KW-1185">Reference proteome</keyword>
<evidence type="ECO:0000313" key="3">
    <source>
        <dbReference type="EMBL" id="KAL2536397.1"/>
    </source>
</evidence>
<dbReference type="Gene3D" id="3.40.50.720">
    <property type="entry name" value="NAD(P)-binding Rossmann-like Domain"/>
    <property type="match status" value="1"/>
</dbReference>
<comment type="similarity">
    <text evidence="1">Belongs to the short-chain dehydrogenases/reductases (SDR) family.</text>
</comment>
<dbReference type="PANTHER" id="PTHR43180:SF30">
    <property type="entry name" value="MOMILACTONE A SYNTHASE"/>
    <property type="match status" value="1"/>
</dbReference>
<dbReference type="FunFam" id="3.40.50.720:FF:000084">
    <property type="entry name" value="Short-chain dehydrogenase reductase"/>
    <property type="match status" value="1"/>
</dbReference>
<dbReference type="GO" id="GO:0016616">
    <property type="term" value="F:oxidoreductase activity, acting on the CH-OH group of donors, NAD or NADP as acceptor"/>
    <property type="evidence" value="ECO:0007669"/>
    <property type="project" value="UniProtKB-ARBA"/>
</dbReference>
<dbReference type="PRINTS" id="PR00081">
    <property type="entry name" value="GDHRDH"/>
</dbReference>
<protein>
    <submittedName>
        <fullName evidence="3">Short-chain dehydrogenase reductase 3b</fullName>
    </submittedName>
</protein>
<dbReference type="SUPFAM" id="SSF51735">
    <property type="entry name" value="NAD(P)-binding Rossmann-fold domains"/>
    <property type="match status" value="1"/>
</dbReference>
<dbReference type="InterPro" id="IPR002347">
    <property type="entry name" value="SDR_fam"/>
</dbReference>
<proteinExistence type="inferred from homology"/>
<dbReference type="Pfam" id="PF13561">
    <property type="entry name" value="adh_short_C2"/>
    <property type="match status" value="1"/>
</dbReference>
<evidence type="ECO:0000256" key="2">
    <source>
        <dbReference type="ARBA" id="ARBA00023002"/>
    </source>
</evidence>
<sequence length="253" mass="26831">MGSMAMASTFMRRLEGKAALITGAASGIGESTVRLFSKHGAKVLIADIQDDLGEEVCKDLGQPSASFVHCDVTKESDVEGVVNTAITKYRKLDIMYSNAGIAGKLEPSILDNEKSEFEKIISVNLIGAFLGAKHAAGVMIPNRCGSIITTASVCSNMGGVASHAYTSSKHGVVGLVRNIGIRVNCMSPHLIATPLAKNLFKLNDKEYCYGMYSNLKVKGVVLKSEDVAEAALFLAESKYVGGHSLLLMEASPL</sequence>
<dbReference type="EMBL" id="JBFOLJ010000005">
    <property type="protein sequence ID" value="KAL2536397.1"/>
    <property type="molecule type" value="Genomic_DNA"/>
</dbReference>
<dbReference type="PANTHER" id="PTHR43180">
    <property type="entry name" value="3-OXOACYL-(ACYL-CARRIER-PROTEIN) REDUCTASE (AFU_ORTHOLOGUE AFUA_6G11210)"/>
    <property type="match status" value="1"/>
</dbReference>
<reference evidence="4" key="1">
    <citation type="submission" date="2024-07" db="EMBL/GenBank/DDBJ databases">
        <title>Two chromosome-level genome assemblies of Korean endemic species Abeliophyllum distichum and Forsythia ovata (Oleaceae).</title>
        <authorList>
            <person name="Jang H."/>
        </authorList>
    </citation>
    <scope>NUCLEOTIDE SEQUENCE [LARGE SCALE GENOMIC DNA]</scope>
</reference>
<dbReference type="InterPro" id="IPR020904">
    <property type="entry name" value="Sc_DH/Rdtase_CS"/>
</dbReference>
<dbReference type="PRINTS" id="PR00080">
    <property type="entry name" value="SDRFAMILY"/>
</dbReference>
<gene>
    <name evidence="3" type="ORF">Fot_17788</name>
</gene>
<comment type="caution">
    <text evidence="3">The sequence shown here is derived from an EMBL/GenBank/DDBJ whole genome shotgun (WGS) entry which is preliminary data.</text>
</comment>
<name>A0ABD1VGC0_9LAMI</name>
<keyword evidence="2" id="KW-0560">Oxidoreductase</keyword>
<dbReference type="InterPro" id="IPR036291">
    <property type="entry name" value="NAD(P)-bd_dom_sf"/>
</dbReference>
<organism evidence="3 4">
    <name type="scientific">Forsythia ovata</name>
    <dbReference type="NCBI Taxonomy" id="205694"/>
    <lineage>
        <taxon>Eukaryota</taxon>
        <taxon>Viridiplantae</taxon>
        <taxon>Streptophyta</taxon>
        <taxon>Embryophyta</taxon>
        <taxon>Tracheophyta</taxon>
        <taxon>Spermatophyta</taxon>
        <taxon>Magnoliopsida</taxon>
        <taxon>eudicotyledons</taxon>
        <taxon>Gunneridae</taxon>
        <taxon>Pentapetalae</taxon>
        <taxon>asterids</taxon>
        <taxon>lamiids</taxon>
        <taxon>Lamiales</taxon>
        <taxon>Oleaceae</taxon>
        <taxon>Forsythieae</taxon>
        <taxon>Forsythia</taxon>
    </lineage>
</organism>
<dbReference type="AlphaFoldDB" id="A0ABD1VGC0"/>
<accession>A0ABD1VGC0</accession>
<dbReference type="Proteomes" id="UP001604277">
    <property type="component" value="Unassembled WGS sequence"/>
</dbReference>
<evidence type="ECO:0000256" key="1">
    <source>
        <dbReference type="ARBA" id="ARBA00006484"/>
    </source>
</evidence>
<dbReference type="PROSITE" id="PS00061">
    <property type="entry name" value="ADH_SHORT"/>
    <property type="match status" value="1"/>
</dbReference>